<dbReference type="AlphaFoldDB" id="A0A6G7XH94"/>
<dbReference type="KEGG" id="lvi:G7068_11935"/>
<evidence type="ECO:0000313" key="2">
    <source>
        <dbReference type="Proteomes" id="UP000502677"/>
    </source>
</evidence>
<organism evidence="1 2">
    <name type="scientific">Leucobacter viscericola</name>
    <dbReference type="NCBI Taxonomy" id="2714935"/>
    <lineage>
        <taxon>Bacteria</taxon>
        <taxon>Bacillati</taxon>
        <taxon>Actinomycetota</taxon>
        <taxon>Actinomycetes</taxon>
        <taxon>Micrococcales</taxon>
        <taxon>Microbacteriaceae</taxon>
        <taxon>Leucobacter</taxon>
    </lineage>
</organism>
<protein>
    <submittedName>
        <fullName evidence="1">Uncharacterized protein</fullName>
    </submittedName>
</protein>
<name>A0A6G7XH94_9MICO</name>
<dbReference type="EMBL" id="CP049863">
    <property type="protein sequence ID" value="QIK63819.1"/>
    <property type="molecule type" value="Genomic_DNA"/>
</dbReference>
<keyword evidence="2" id="KW-1185">Reference proteome</keyword>
<reference evidence="1 2" key="1">
    <citation type="submission" date="2020-03" db="EMBL/GenBank/DDBJ databases">
        <title>Leucobacter sp. nov., isolated from beetles.</title>
        <authorList>
            <person name="Hyun D.-W."/>
            <person name="Bae J.-W."/>
        </authorList>
    </citation>
    <scope>NUCLEOTIDE SEQUENCE [LARGE SCALE GENOMIC DNA]</scope>
    <source>
        <strain evidence="1 2">HDW9C</strain>
    </source>
</reference>
<evidence type="ECO:0000313" key="1">
    <source>
        <dbReference type="EMBL" id="QIK63819.1"/>
    </source>
</evidence>
<gene>
    <name evidence="1" type="ORF">G7068_11935</name>
</gene>
<sequence length="60" mass="6650">MIARAHIALDANSVPPEDRHARDLSDYEMVEVTGEGATWEAAKDACEIPENALIISWIQE</sequence>
<proteinExistence type="predicted"/>
<dbReference type="RefSeq" id="WP_166292161.1">
    <property type="nucleotide sequence ID" value="NZ_CP049863.1"/>
</dbReference>
<dbReference type="Proteomes" id="UP000502677">
    <property type="component" value="Chromosome"/>
</dbReference>
<accession>A0A6G7XH94</accession>